<dbReference type="GO" id="GO:0005634">
    <property type="term" value="C:nucleus"/>
    <property type="evidence" value="ECO:0007669"/>
    <property type="project" value="TreeGrafter"/>
</dbReference>
<dbReference type="GO" id="GO:0005737">
    <property type="term" value="C:cytoplasm"/>
    <property type="evidence" value="ECO:0007669"/>
    <property type="project" value="TreeGrafter"/>
</dbReference>
<dbReference type="EMBL" id="JACGWL010000015">
    <property type="protein sequence ID" value="KAK4386260.1"/>
    <property type="molecule type" value="Genomic_DNA"/>
</dbReference>
<feature type="domain" description="RNase III" evidence="2">
    <location>
        <begin position="24"/>
        <end position="119"/>
    </location>
</feature>
<evidence type="ECO:0000313" key="4">
    <source>
        <dbReference type="Proteomes" id="UP001289374"/>
    </source>
</evidence>
<comment type="caution">
    <text evidence="3">The sequence shown here is derived from an EMBL/GenBank/DDBJ whole genome shotgun (WGS) entry which is preliminary data.</text>
</comment>
<gene>
    <name evidence="3" type="ORF">Sango_2496600</name>
</gene>
<dbReference type="SUPFAM" id="SSF69065">
    <property type="entry name" value="RNase III domain-like"/>
    <property type="match status" value="1"/>
</dbReference>
<protein>
    <submittedName>
        <fullName evidence="3">Endoribonuclease Dicer</fullName>
    </submittedName>
</protein>
<proteinExistence type="predicted"/>
<evidence type="ECO:0000259" key="2">
    <source>
        <dbReference type="PROSITE" id="PS50142"/>
    </source>
</evidence>
<evidence type="ECO:0000313" key="3">
    <source>
        <dbReference type="EMBL" id="KAK4386260.1"/>
    </source>
</evidence>
<dbReference type="Proteomes" id="UP001289374">
    <property type="component" value="Unassembled WGS sequence"/>
</dbReference>
<reference evidence="3" key="2">
    <citation type="journal article" date="2024" name="Plant">
        <title>Genomic evolution and insights into agronomic trait innovations of Sesamum species.</title>
        <authorList>
            <person name="Miao H."/>
            <person name="Wang L."/>
            <person name="Qu L."/>
            <person name="Liu H."/>
            <person name="Sun Y."/>
            <person name="Le M."/>
            <person name="Wang Q."/>
            <person name="Wei S."/>
            <person name="Zheng Y."/>
            <person name="Lin W."/>
            <person name="Duan Y."/>
            <person name="Cao H."/>
            <person name="Xiong S."/>
            <person name="Wang X."/>
            <person name="Wei L."/>
            <person name="Li C."/>
            <person name="Ma Q."/>
            <person name="Ju M."/>
            <person name="Zhao R."/>
            <person name="Li G."/>
            <person name="Mu C."/>
            <person name="Tian Q."/>
            <person name="Mei H."/>
            <person name="Zhang T."/>
            <person name="Gao T."/>
            <person name="Zhang H."/>
        </authorList>
    </citation>
    <scope>NUCLEOTIDE SEQUENCE</scope>
    <source>
        <strain evidence="3">K16</strain>
    </source>
</reference>
<keyword evidence="1" id="KW-0378">Hydrolase</keyword>
<organism evidence="3 4">
    <name type="scientific">Sesamum angolense</name>
    <dbReference type="NCBI Taxonomy" id="2727404"/>
    <lineage>
        <taxon>Eukaryota</taxon>
        <taxon>Viridiplantae</taxon>
        <taxon>Streptophyta</taxon>
        <taxon>Embryophyta</taxon>
        <taxon>Tracheophyta</taxon>
        <taxon>Spermatophyta</taxon>
        <taxon>Magnoliopsida</taxon>
        <taxon>eudicotyledons</taxon>
        <taxon>Gunneridae</taxon>
        <taxon>Pentapetalae</taxon>
        <taxon>asterids</taxon>
        <taxon>lamiids</taxon>
        <taxon>Lamiales</taxon>
        <taxon>Pedaliaceae</taxon>
        <taxon>Sesamum</taxon>
    </lineage>
</organism>
<dbReference type="GO" id="GO:0003723">
    <property type="term" value="F:RNA binding"/>
    <property type="evidence" value="ECO:0007669"/>
    <property type="project" value="TreeGrafter"/>
</dbReference>
<sequence>MLLSLQGLLLPQEEHKLGKQQEENPNLVKEIKLIDNWVQVPRPILLQQVFTHHSYEEGCSSFERLTHVGDATLDFFITKEHYFLCPDLDPGKLTQFRAANVDTEKVARAALKHQLHEYL</sequence>
<dbReference type="Gene3D" id="1.10.1520.10">
    <property type="entry name" value="Ribonuclease III domain"/>
    <property type="match status" value="1"/>
</dbReference>
<evidence type="ECO:0000256" key="1">
    <source>
        <dbReference type="ARBA" id="ARBA00022801"/>
    </source>
</evidence>
<dbReference type="PROSITE" id="PS50142">
    <property type="entry name" value="RNASE_3_2"/>
    <property type="match status" value="1"/>
</dbReference>
<name>A0AAE1W3T6_9LAMI</name>
<dbReference type="GO" id="GO:0030422">
    <property type="term" value="P:siRNA processing"/>
    <property type="evidence" value="ECO:0007669"/>
    <property type="project" value="TreeGrafter"/>
</dbReference>
<dbReference type="AlphaFoldDB" id="A0AAE1W3T6"/>
<reference evidence="3" key="1">
    <citation type="submission" date="2020-06" db="EMBL/GenBank/DDBJ databases">
        <authorList>
            <person name="Li T."/>
            <person name="Hu X."/>
            <person name="Zhang T."/>
            <person name="Song X."/>
            <person name="Zhang H."/>
            <person name="Dai N."/>
            <person name="Sheng W."/>
            <person name="Hou X."/>
            <person name="Wei L."/>
        </authorList>
    </citation>
    <scope>NUCLEOTIDE SEQUENCE</scope>
    <source>
        <strain evidence="3">K16</strain>
        <tissue evidence="3">Leaf</tissue>
    </source>
</reference>
<dbReference type="InterPro" id="IPR036389">
    <property type="entry name" value="RNase_III_sf"/>
</dbReference>
<dbReference type="Pfam" id="PF14622">
    <property type="entry name" value="Ribonucleas_3_3"/>
    <property type="match status" value="1"/>
</dbReference>
<dbReference type="CDD" id="cd00593">
    <property type="entry name" value="RIBOc"/>
    <property type="match status" value="1"/>
</dbReference>
<dbReference type="GO" id="GO:0004525">
    <property type="term" value="F:ribonuclease III activity"/>
    <property type="evidence" value="ECO:0007669"/>
    <property type="project" value="InterPro"/>
</dbReference>
<dbReference type="PANTHER" id="PTHR14950">
    <property type="entry name" value="DICER-RELATED"/>
    <property type="match status" value="1"/>
</dbReference>
<dbReference type="InterPro" id="IPR000999">
    <property type="entry name" value="RNase_III_dom"/>
</dbReference>
<dbReference type="PANTHER" id="PTHR14950:SF54">
    <property type="entry name" value="RNASE II-LIKE 1"/>
    <property type="match status" value="1"/>
</dbReference>
<accession>A0AAE1W3T6</accession>
<keyword evidence="4" id="KW-1185">Reference proteome</keyword>